<dbReference type="Proteomes" id="UP000249081">
    <property type="component" value="Unassembled WGS sequence"/>
</dbReference>
<reference evidence="2" key="1">
    <citation type="submission" date="2018-04" db="EMBL/GenBank/DDBJ databases">
        <authorList>
            <person name="Cornet L."/>
        </authorList>
    </citation>
    <scope>NUCLEOTIDE SEQUENCE [LARGE SCALE GENOMIC DNA]</scope>
</reference>
<dbReference type="SUPFAM" id="SSF52200">
    <property type="entry name" value="Toll/Interleukin receptor TIR domain"/>
    <property type="match status" value="1"/>
</dbReference>
<comment type="caution">
    <text evidence="1">The sequence shown here is derived from an EMBL/GenBank/DDBJ whole genome shotgun (WGS) entry which is preliminary data.</text>
</comment>
<name>A0A2W4XPN5_9CYAN</name>
<evidence type="ECO:0000313" key="1">
    <source>
        <dbReference type="EMBL" id="PZO37551.1"/>
    </source>
</evidence>
<proteinExistence type="predicted"/>
<dbReference type="EMBL" id="QBMN01000120">
    <property type="protein sequence ID" value="PZO37551.1"/>
    <property type="molecule type" value="Genomic_DNA"/>
</dbReference>
<sequence>MKFERDIFISYTHVDNKSLAEGQDGWISTFHRGLKIRLEQLRGTPIDIWRDIKLQGNDALDESIFKQFPNLALLVSVLSPRYIQSDWCTRELACFLDSAEARGGVNICGTTRIFKVVKTFLESERHPKGLQDLLGYQFFDADAAGRPREFNKIYGPEAERKFWAKLEDLAYDIHQTLRVLEPLPDGDAPVVLPESFAPTVESTPIGTPAGKVIYLAETTPDLSAEREKIRRELEQAGHRVLPDQPLPTPPAFESTVCDHLAQSALSVHLFMPYPPNQTAVQDQTQEQIYQQLARARTRDQIELANQCGQERHDFSRILWMPTDAAQREFDEFVQGLQNEPDFISTNLESLKDIIRDRLTQPPAPVLDLPLNGTVQVYLDCDERDLEAPEIEPLYEWLEQNFRVVLPDYADSSLTRSETLIKQCEAVLIFYGQASGLWLKRRLLALQKTIYERPRPLRAKAIYLADSTKQPLSDSDVPIIKGFNGFQPELLNAFLEQLT</sequence>
<dbReference type="InterPro" id="IPR035897">
    <property type="entry name" value="Toll_tir_struct_dom_sf"/>
</dbReference>
<dbReference type="AlphaFoldDB" id="A0A2W4XPN5"/>
<evidence type="ECO:0000313" key="2">
    <source>
        <dbReference type="Proteomes" id="UP000249081"/>
    </source>
</evidence>
<dbReference type="Gene3D" id="3.40.50.10140">
    <property type="entry name" value="Toll/interleukin-1 receptor homology (TIR) domain"/>
    <property type="match status" value="1"/>
</dbReference>
<organism evidence="1 2">
    <name type="scientific">Shackletoniella antarctica</name>
    <dbReference type="NCBI Taxonomy" id="268115"/>
    <lineage>
        <taxon>Bacteria</taxon>
        <taxon>Bacillati</taxon>
        <taxon>Cyanobacteriota</taxon>
        <taxon>Cyanophyceae</taxon>
        <taxon>Oculatellales</taxon>
        <taxon>Oculatellaceae</taxon>
        <taxon>Shackletoniella</taxon>
    </lineage>
</organism>
<gene>
    <name evidence="1" type="ORF">DCF17_15795</name>
</gene>
<accession>A0A2W4XPN5</accession>
<reference evidence="1 2" key="2">
    <citation type="submission" date="2018-06" db="EMBL/GenBank/DDBJ databases">
        <title>Metagenomic assembly of (sub)arctic Cyanobacteria and their associated microbiome from non-axenic cultures.</title>
        <authorList>
            <person name="Baurain D."/>
        </authorList>
    </citation>
    <scope>NUCLEOTIDE SEQUENCE [LARGE SCALE GENOMIC DNA]</scope>
    <source>
        <strain evidence="1">ULC041bin1</strain>
    </source>
</reference>
<protein>
    <submittedName>
        <fullName evidence="1">Uncharacterized protein</fullName>
    </submittedName>
</protein>